<proteinExistence type="predicted"/>
<dbReference type="OrthoDB" id="10422723at2759"/>
<organism evidence="2 3">
    <name type="scientific">Exophiala spinifera</name>
    <dbReference type="NCBI Taxonomy" id="91928"/>
    <lineage>
        <taxon>Eukaryota</taxon>
        <taxon>Fungi</taxon>
        <taxon>Dikarya</taxon>
        <taxon>Ascomycota</taxon>
        <taxon>Pezizomycotina</taxon>
        <taxon>Eurotiomycetes</taxon>
        <taxon>Chaetothyriomycetidae</taxon>
        <taxon>Chaetothyriales</taxon>
        <taxon>Herpotrichiellaceae</taxon>
        <taxon>Exophiala</taxon>
    </lineage>
</organism>
<evidence type="ECO:0000313" key="3">
    <source>
        <dbReference type="Proteomes" id="UP000053328"/>
    </source>
</evidence>
<feature type="region of interest" description="Disordered" evidence="1">
    <location>
        <begin position="1125"/>
        <end position="1187"/>
    </location>
</feature>
<dbReference type="AlphaFoldDB" id="A0A0D1ZAU7"/>
<evidence type="ECO:0000313" key="2">
    <source>
        <dbReference type="EMBL" id="KIW10137.1"/>
    </source>
</evidence>
<name>A0A0D1ZAU7_9EURO</name>
<protein>
    <submittedName>
        <fullName evidence="2">Uncharacterized protein</fullName>
    </submittedName>
</protein>
<gene>
    <name evidence="2" type="ORF">PV08_11098</name>
</gene>
<dbReference type="STRING" id="91928.A0A0D1ZAU7"/>
<dbReference type="RefSeq" id="XP_016230353.1">
    <property type="nucleotide sequence ID" value="XM_016385409.1"/>
</dbReference>
<sequence length="1187" mass="133009">MLPALISSIRNNDLGSPNKHRPSDSSRLDATIILPWSNALRSLPSIKTIFDTSEDVIKVVKKLSRASPLRHLKFTVVNQTSGATKTIESIALSMRSQRYSYHLGRFMIPAKHGHRLGMHLRCLAESAASPPSNLTSAQHLWLLRGALSLLAADVNKSSNSGSESLVSLPSPHIYRQENGQLTCRVPLWGHGKATETSRAGQDLWDAHWELDVATILRCRPVQPLYTAYVKWTQLDDQQSADTQLNDKDLLHVHNVAKQAALIGGCWIGWPEQCIAAASEACTASRTVSLRNSPLCNFQKVFERGVVLLEPGAWLRNRAEVKFSDIRLNGPTTEEIFWVIDAILQGLNHGLSIHDAWLEGAAMSVTLREMYLEGRGIWPVTSCDHPVYANALHVCPGCWVLRVCSDFVESPNHPNPICKKCDSNGPQLNLTMPLDLTPYLRWRATVTFRNESKTHKLGWNQAEIKAKVDTLMVNLQPFFVDDTRDTIRDAFIDMDLKQDIRPVHLTEDGMRRHPLTPSIDAFTAVYPGADGRTAYHHEANIVPTSDAINHLMGVYEKPLLRAFSAMVLATEDTPSDRRLYERALQFWRDCHKNSYEMGSFLSRLLSHRINKPVPANMPAIMEALRTGKPLLPRTTSLSTVYRVTIEGQKVYLPAGWKFPDYSYIMDSIHSAAREHGLDSPELRVLWLRNGTFCPFALDCVLPEDYNDGTIWNIFYVRFDRMRKDCDWREVGNPHRERAEIGELMIAVAHLWFRNIKRDLQLGIPVDRCGRDELGLIPHATIRSLLSASVGHRHHAKPMTLGISNWDPAGGTACSFDYDKCNICWETCACNWIKFCWNEKYYPLIFNLLPNVRKEPLPGIDPKFHLVELPDQPLQTEFLPCLVPVEMTEDDAEEYSVPTDTEPASVTVHEDKPSKVERSKLGKHIELLEDVNVENPGFVTGYVDLRDYALDERDQQRIIADIEAAPVAQSLDVQAFEALTEDAIARIDPESPGRSGFSLVLDLLRKYYGSDRSATFADLANRLLQHIGMHQAFDVAISSRDELMDTITSAMSSAEGAETTIPLTPRRSKGHPAPEAELPSRIPKDVGSAKRVVVKDEAYSGSPTKSGRKKTLLSSPRAVSRLGMHGFAQPASPRIPSLAPRLLFPPASHAPGGQNSPRQYSHEGNDEDESRRGQQQQQGDEPTDNRDPV</sequence>
<accession>A0A0D1ZAU7</accession>
<dbReference type="VEuPathDB" id="FungiDB:PV08_11098"/>
<evidence type="ECO:0000256" key="1">
    <source>
        <dbReference type="SAM" id="MobiDB-lite"/>
    </source>
</evidence>
<feature type="region of interest" description="Disordered" evidence="1">
    <location>
        <begin position="892"/>
        <end position="911"/>
    </location>
</feature>
<dbReference type="Proteomes" id="UP000053328">
    <property type="component" value="Unassembled WGS sequence"/>
</dbReference>
<dbReference type="HOGENOM" id="CLU_272250_0_0_1"/>
<reference evidence="2 3" key="1">
    <citation type="submission" date="2015-01" db="EMBL/GenBank/DDBJ databases">
        <title>The Genome Sequence of Exophiala spinifera CBS89968.</title>
        <authorList>
            <consortium name="The Broad Institute Genomics Platform"/>
            <person name="Cuomo C."/>
            <person name="de Hoog S."/>
            <person name="Gorbushina A."/>
            <person name="Stielow B."/>
            <person name="Teixiera M."/>
            <person name="Abouelleil A."/>
            <person name="Chapman S.B."/>
            <person name="Priest M."/>
            <person name="Young S.K."/>
            <person name="Wortman J."/>
            <person name="Nusbaum C."/>
            <person name="Birren B."/>
        </authorList>
    </citation>
    <scope>NUCLEOTIDE SEQUENCE [LARGE SCALE GENOMIC DNA]</scope>
    <source>
        <strain evidence="2 3">CBS 89968</strain>
    </source>
</reference>
<dbReference type="EMBL" id="KN847500">
    <property type="protein sequence ID" value="KIW10137.1"/>
    <property type="molecule type" value="Genomic_DNA"/>
</dbReference>
<feature type="compositionally biased region" description="Basic and acidic residues" evidence="1">
    <location>
        <begin position="1080"/>
        <end position="1096"/>
    </location>
</feature>
<dbReference type="GeneID" id="27338181"/>
<keyword evidence="3" id="KW-1185">Reference proteome</keyword>
<feature type="compositionally biased region" description="Basic and acidic residues" evidence="1">
    <location>
        <begin position="1158"/>
        <end position="1170"/>
    </location>
</feature>
<feature type="region of interest" description="Disordered" evidence="1">
    <location>
        <begin position="1048"/>
        <end position="1112"/>
    </location>
</feature>